<reference evidence="2 3" key="1">
    <citation type="journal article" date="2011" name="Curr. Microbiol.">
        <title>Luteibacter jiangsuensis sp. nov.: a methamidophos-degrading bacterium isolated from a methamidophos-manufacturing factory.</title>
        <authorList>
            <person name="Wang L."/>
            <person name="Wang G.L."/>
            <person name="Li S.P."/>
            <person name="Jiang J.D."/>
        </authorList>
    </citation>
    <scope>NUCLEOTIDE SEQUENCE [LARGE SCALE GENOMIC DNA]</scope>
    <source>
        <strain evidence="2 3">CGMCC 1.10133</strain>
    </source>
</reference>
<organism evidence="2 3">
    <name type="scientific">Luteibacter jiangsuensis</name>
    <dbReference type="NCBI Taxonomy" id="637577"/>
    <lineage>
        <taxon>Bacteria</taxon>
        <taxon>Pseudomonadati</taxon>
        <taxon>Pseudomonadota</taxon>
        <taxon>Gammaproteobacteria</taxon>
        <taxon>Lysobacterales</taxon>
        <taxon>Rhodanobacteraceae</taxon>
        <taxon>Luteibacter</taxon>
    </lineage>
</organism>
<dbReference type="Proteomes" id="UP001429601">
    <property type="component" value="Unassembled WGS sequence"/>
</dbReference>
<accession>A0ABX0Q482</accession>
<keyword evidence="3" id="KW-1185">Reference proteome</keyword>
<comment type="caution">
    <text evidence="2">The sequence shown here is derived from an EMBL/GenBank/DDBJ whole genome shotgun (WGS) entry which is preliminary data.</text>
</comment>
<sequence>MKTRILFAAALLGSGLCATAGAAELPADRALSDARLDRIRGGFDFGDDLRASFALQRTVLINGMEAMRTTISVPDIAKITTEQAAALRDALRTTVITNGAGGVADAVSSMPTVTQAAPTGAAVPSVASATPPASTAAVTPAPMQALPAAVTATLPSSGLPGLVVQNSLDNQAISATTTIDASVNTANALQGMRLAESLHDAVIQFRGN</sequence>
<evidence type="ECO:0000256" key="1">
    <source>
        <dbReference type="SAM" id="SignalP"/>
    </source>
</evidence>
<proteinExistence type="predicted"/>
<gene>
    <name evidence="2" type="ORF">HBF26_10580</name>
</gene>
<evidence type="ECO:0000313" key="2">
    <source>
        <dbReference type="EMBL" id="NID05335.1"/>
    </source>
</evidence>
<dbReference type="EMBL" id="JAAQQR010000004">
    <property type="protein sequence ID" value="NID05335.1"/>
    <property type="molecule type" value="Genomic_DNA"/>
</dbReference>
<name>A0ABX0Q482_9GAMM</name>
<protein>
    <submittedName>
        <fullName evidence="2">Uncharacterized protein</fullName>
    </submittedName>
</protein>
<keyword evidence="1" id="KW-0732">Signal</keyword>
<feature type="signal peptide" evidence="1">
    <location>
        <begin position="1"/>
        <end position="22"/>
    </location>
</feature>
<feature type="chain" id="PRO_5045342364" evidence="1">
    <location>
        <begin position="23"/>
        <end position="208"/>
    </location>
</feature>
<dbReference type="RefSeq" id="WP_167125806.1">
    <property type="nucleotide sequence ID" value="NZ_JAAQQR010000004.1"/>
</dbReference>
<evidence type="ECO:0000313" key="3">
    <source>
        <dbReference type="Proteomes" id="UP001429601"/>
    </source>
</evidence>